<dbReference type="PANTHER" id="PTHR11795:SF449">
    <property type="entry name" value="BRANCHED-CHAIN AMINO ACID TRANSPORT PERMEASE PROTEIN LIVH-RELATED"/>
    <property type="match status" value="1"/>
</dbReference>
<gene>
    <name evidence="10" type="ORF">KDAU_72340</name>
</gene>
<name>A0A401ZSP9_9CHLR</name>
<keyword evidence="3" id="KW-1003">Cell membrane</keyword>
<dbReference type="RefSeq" id="WP_126602751.1">
    <property type="nucleotide sequence ID" value="NZ_BIFQ01000002.1"/>
</dbReference>
<dbReference type="Pfam" id="PF02653">
    <property type="entry name" value="BPD_transp_2"/>
    <property type="match status" value="1"/>
</dbReference>
<keyword evidence="6 9" id="KW-1133">Transmembrane helix</keyword>
<dbReference type="CDD" id="cd06582">
    <property type="entry name" value="TM_PBP1_LivH_like"/>
    <property type="match status" value="1"/>
</dbReference>
<keyword evidence="5" id="KW-0029">Amino-acid transport</keyword>
<comment type="caution">
    <text evidence="10">The sequence shown here is derived from an EMBL/GenBank/DDBJ whole genome shotgun (WGS) entry which is preliminary data.</text>
</comment>
<dbReference type="InterPro" id="IPR001851">
    <property type="entry name" value="ABC_transp_permease"/>
</dbReference>
<feature type="transmembrane region" description="Helical" evidence="9">
    <location>
        <begin position="218"/>
        <end position="237"/>
    </location>
</feature>
<keyword evidence="7 9" id="KW-0472">Membrane</keyword>
<protein>
    <submittedName>
        <fullName evidence="10">Branched-chain amino acid ABC transporter permease</fullName>
    </submittedName>
</protein>
<keyword evidence="2" id="KW-0813">Transport</keyword>
<organism evidence="10 11">
    <name type="scientific">Dictyobacter aurantiacus</name>
    <dbReference type="NCBI Taxonomy" id="1936993"/>
    <lineage>
        <taxon>Bacteria</taxon>
        <taxon>Bacillati</taxon>
        <taxon>Chloroflexota</taxon>
        <taxon>Ktedonobacteria</taxon>
        <taxon>Ktedonobacterales</taxon>
        <taxon>Dictyobacteraceae</taxon>
        <taxon>Dictyobacter</taxon>
    </lineage>
</organism>
<dbReference type="Proteomes" id="UP000287224">
    <property type="component" value="Unassembled WGS sequence"/>
</dbReference>
<evidence type="ECO:0000313" key="11">
    <source>
        <dbReference type="Proteomes" id="UP000287224"/>
    </source>
</evidence>
<feature type="transmembrane region" description="Helical" evidence="9">
    <location>
        <begin position="134"/>
        <end position="161"/>
    </location>
</feature>
<feature type="transmembrane region" description="Helical" evidence="9">
    <location>
        <begin position="36"/>
        <end position="54"/>
    </location>
</feature>
<comment type="similarity">
    <text evidence="8">Belongs to the binding-protein-dependent transport system permease family. LivHM subfamily.</text>
</comment>
<evidence type="ECO:0000256" key="5">
    <source>
        <dbReference type="ARBA" id="ARBA00022970"/>
    </source>
</evidence>
<dbReference type="GO" id="GO:0022857">
    <property type="term" value="F:transmembrane transporter activity"/>
    <property type="evidence" value="ECO:0007669"/>
    <property type="project" value="InterPro"/>
</dbReference>
<dbReference type="InterPro" id="IPR052157">
    <property type="entry name" value="BCAA_transport_permease"/>
</dbReference>
<dbReference type="GO" id="GO:0006865">
    <property type="term" value="P:amino acid transport"/>
    <property type="evidence" value="ECO:0007669"/>
    <property type="project" value="UniProtKB-KW"/>
</dbReference>
<dbReference type="OrthoDB" id="9807115at2"/>
<dbReference type="GO" id="GO:0005886">
    <property type="term" value="C:plasma membrane"/>
    <property type="evidence" value="ECO:0007669"/>
    <property type="project" value="UniProtKB-SubCell"/>
</dbReference>
<keyword evidence="11" id="KW-1185">Reference proteome</keyword>
<evidence type="ECO:0000256" key="7">
    <source>
        <dbReference type="ARBA" id="ARBA00023136"/>
    </source>
</evidence>
<feature type="transmembrane region" description="Helical" evidence="9">
    <location>
        <begin position="60"/>
        <end position="80"/>
    </location>
</feature>
<comment type="subcellular location">
    <subcellularLocation>
        <location evidence="1">Cell membrane</location>
        <topology evidence="1">Multi-pass membrane protein</topology>
    </subcellularLocation>
</comment>
<proteinExistence type="inferred from homology"/>
<feature type="transmembrane region" description="Helical" evidence="9">
    <location>
        <begin position="274"/>
        <end position="291"/>
    </location>
</feature>
<evidence type="ECO:0000313" key="10">
    <source>
        <dbReference type="EMBL" id="GCE09905.1"/>
    </source>
</evidence>
<dbReference type="EMBL" id="BIFQ01000002">
    <property type="protein sequence ID" value="GCE09905.1"/>
    <property type="molecule type" value="Genomic_DNA"/>
</dbReference>
<evidence type="ECO:0000256" key="8">
    <source>
        <dbReference type="ARBA" id="ARBA00037998"/>
    </source>
</evidence>
<evidence type="ECO:0000256" key="4">
    <source>
        <dbReference type="ARBA" id="ARBA00022692"/>
    </source>
</evidence>
<evidence type="ECO:0000256" key="2">
    <source>
        <dbReference type="ARBA" id="ARBA00022448"/>
    </source>
</evidence>
<accession>A0A401ZSP9</accession>
<feature type="transmembrane region" description="Helical" evidence="9">
    <location>
        <begin position="6"/>
        <end position="29"/>
    </location>
</feature>
<evidence type="ECO:0000256" key="3">
    <source>
        <dbReference type="ARBA" id="ARBA00022475"/>
    </source>
</evidence>
<dbReference type="PANTHER" id="PTHR11795">
    <property type="entry name" value="BRANCHED-CHAIN AMINO ACID TRANSPORT SYSTEM PERMEASE PROTEIN LIVH"/>
    <property type="match status" value="1"/>
</dbReference>
<dbReference type="AlphaFoldDB" id="A0A401ZSP9"/>
<reference evidence="11" key="1">
    <citation type="submission" date="2018-12" db="EMBL/GenBank/DDBJ databases">
        <title>Tengunoibacter tsumagoiensis gen. nov., sp. nov., Dictyobacter kobayashii sp. nov., D. alpinus sp. nov., and D. joshuensis sp. nov. and description of Dictyobacteraceae fam. nov. within the order Ktedonobacterales isolated from Tengu-no-mugimeshi.</title>
        <authorList>
            <person name="Wang C.M."/>
            <person name="Zheng Y."/>
            <person name="Sakai Y."/>
            <person name="Toyoda A."/>
            <person name="Minakuchi Y."/>
            <person name="Abe K."/>
            <person name="Yokota A."/>
            <person name="Yabe S."/>
        </authorList>
    </citation>
    <scope>NUCLEOTIDE SEQUENCE [LARGE SCALE GENOMIC DNA]</scope>
    <source>
        <strain evidence="11">S-27</strain>
    </source>
</reference>
<sequence length="305" mass="32364">MVAFLQVVIAGLVTGSLYGLLTLGIVLIYRTTGVLNFAYGAIAALCACLMYILVTGLRLNFWLALCLTLIFAPLLGIVLERGFARPVLHAPVFTKAIATLALALVLETVTQAIWPQLAEVQHFSTPFEGHALHLGGLYISAIDLVILVVTTALMLALNLFLMHTRLGIAMRAMADSIPATRLMGASVGRIFMLIWALSALLAAVCGILLAGQSNQIDVQFMDPILLPAFIGAVLGGLDSLPGALIGGILVGLVSNLLAYFLAGHTLGSLDISNPAMRDTLIFAGFVIVLLVRPQGLRGRALLRRV</sequence>
<keyword evidence="4 9" id="KW-0812">Transmembrane</keyword>
<feature type="transmembrane region" description="Helical" evidence="9">
    <location>
        <begin position="244"/>
        <end position="262"/>
    </location>
</feature>
<evidence type="ECO:0000256" key="9">
    <source>
        <dbReference type="SAM" id="Phobius"/>
    </source>
</evidence>
<evidence type="ECO:0000256" key="6">
    <source>
        <dbReference type="ARBA" id="ARBA00022989"/>
    </source>
</evidence>
<feature type="transmembrane region" description="Helical" evidence="9">
    <location>
        <begin position="92"/>
        <end position="114"/>
    </location>
</feature>
<evidence type="ECO:0000256" key="1">
    <source>
        <dbReference type="ARBA" id="ARBA00004651"/>
    </source>
</evidence>
<feature type="transmembrane region" description="Helical" evidence="9">
    <location>
        <begin position="190"/>
        <end position="212"/>
    </location>
</feature>